<keyword evidence="1" id="KW-0175">Coiled coil</keyword>
<reference evidence="4" key="1">
    <citation type="submission" date="2015-11" db="EMBL/GenBank/DDBJ databases">
        <title>Draft Genome Sequence of the Radioresistant Bacterium Deinococcus grandis, Isolated from Freshwater Fish in Japan.</title>
        <authorList>
            <person name="Satoh K."/>
            <person name="Onodera T."/>
            <person name="Omoso K."/>
            <person name="Takeda-Yano K."/>
            <person name="Katayama T."/>
            <person name="Oono Y."/>
            <person name="Narumi I."/>
        </authorList>
    </citation>
    <scope>NUCLEOTIDE SEQUENCE [LARGE SCALE GENOMIC DNA]</scope>
    <source>
        <strain evidence="4">ATCC 43672</strain>
    </source>
</reference>
<feature type="region of interest" description="Disordered" evidence="2">
    <location>
        <begin position="36"/>
        <end position="65"/>
    </location>
</feature>
<organism evidence="3 4">
    <name type="scientific">Deinococcus grandis</name>
    <dbReference type="NCBI Taxonomy" id="57498"/>
    <lineage>
        <taxon>Bacteria</taxon>
        <taxon>Thermotogati</taxon>
        <taxon>Deinococcota</taxon>
        <taxon>Deinococci</taxon>
        <taxon>Deinococcales</taxon>
        <taxon>Deinococcaceae</taxon>
        <taxon>Deinococcus</taxon>
    </lineage>
</organism>
<proteinExistence type="predicted"/>
<feature type="coiled-coil region" evidence="1">
    <location>
        <begin position="65"/>
        <end position="92"/>
    </location>
</feature>
<sequence length="111" mass="11692">MTAPPTDREILLALNDRMNTLETDVRAAIARLDAFLADPPPGPRGHRGAQGATGPAGPAGPAPDLTELNAALQDAQAFLNGAQAQMTNLVNETEARAERAIASMRILKEPR</sequence>
<keyword evidence="4" id="KW-1185">Reference proteome</keyword>
<dbReference type="Proteomes" id="UP000056209">
    <property type="component" value="Unassembled WGS sequence"/>
</dbReference>
<dbReference type="AlphaFoldDB" id="A0A100HNE5"/>
<comment type="caution">
    <text evidence="3">The sequence shown here is derived from an EMBL/GenBank/DDBJ whole genome shotgun (WGS) entry which is preliminary data.</text>
</comment>
<dbReference type="RefSeq" id="WP_058980081.1">
    <property type="nucleotide sequence ID" value="NZ_BCMS01000006.1"/>
</dbReference>
<dbReference type="EMBL" id="BCMS01000006">
    <property type="protein sequence ID" value="GAQ23919.1"/>
    <property type="molecule type" value="Genomic_DNA"/>
</dbReference>
<evidence type="ECO:0000313" key="4">
    <source>
        <dbReference type="Proteomes" id="UP000056209"/>
    </source>
</evidence>
<evidence type="ECO:0000256" key="2">
    <source>
        <dbReference type="SAM" id="MobiDB-lite"/>
    </source>
</evidence>
<evidence type="ECO:0000256" key="1">
    <source>
        <dbReference type="SAM" id="Coils"/>
    </source>
</evidence>
<evidence type="ECO:0000313" key="3">
    <source>
        <dbReference type="EMBL" id="GAQ23919.1"/>
    </source>
</evidence>
<dbReference type="Gene3D" id="1.20.5.320">
    <property type="entry name" value="6-Phosphogluconate Dehydrogenase, domain 3"/>
    <property type="match status" value="1"/>
</dbReference>
<gene>
    <name evidence="3" type="ORF">DEIGR_400052</name>
</gene>
<keyword evidence="3" id="KW-0176">Collagen</keyword>
<accession>A0A100HNE5</accession>
<name>A0A100HNE5_9DEIO</name>
<protein>
    <submittedName>
        <fullName evidence="3">Collagen-like surface protein</fullName>
    </submittedName>
</protein>